<dbReference type="EMBL" id="LGRX02008987">
    <property type="protein sequence ID" value="KAK3272405.1"/>
    <property type="molecule type" value="Genomic_DNA"/>
</dbReference>
<name>A0AAE0L5F4_9CHLO</name>
<evidence type="ECO:0000313" key="2">
    <source>
        <dbReference type="EMBL" id="KAK3272405.1"/>
    </source>
</evidence>
<dbReference type="AlphaFoldDB" id="A0AAE0L5F4"/>
<feature type="region of interest" description="Disordered" evidence="1">
    <location>
        <begin position="159"/>
        <end position="321"/>
    </location>
</feature>
<reference evidence="2 3" key="1">
    <citation type="journal article" date="2015" name="Genome Biol. Evol.">
        <title>Comparative Genomics of a Bacterivorous Green Alga Reveals Evolutionary Causalities and Consequences of Phago-Mixotrophic Mode of Nutrition.</title>
        <authorList>
            <person name="Burns J.A."/>
            <person name="Paasch A."/>
            <person name="Narechania A."/>
            <person name="Kim E."/>
        </authorList>
    </citation>
    <scope>NUCLEOTIDE SEQUENCE [LARGE SCALE GENOMIC DNA]</scope>
    <source>
        <strain evidence="2 3">PLY_AMNH</strain>
    </source>
</reference>
<feature type="compositionally biased region" description="Gly residues" evidence="1">
    <location>
        <begin position="223"/>
        <end position="234"/>
    </location>
</feature>
<proteinExistence type="predicted"/>
<feature type="compositionally biased region" description="Basic and acidic residues" evidence="1">
    <location>
        <begin position="212"/>
        <end position="222"/>
    </location>
</feature>
<protein>
    <submittedName>
        <fullName evidence="2">Uncharacterized protein</fullName>
    </submittedName>
</protein>
<evidence type="ECO:0000256" key="1">
    <source>
        <dbReference type="SAM" id="MobiDB-lite"/>
    </source>
</evidence>
<sequence length="337" mass="36633">MAHEQPPMYHGGDTEHRNVGKRINEKFSSSTPYGTSDDVPDQRAPRAIPVAQGTRTPCSAAPFATEGQNAPADNLFAHGSRKAPQPAALAHMGHHLEARPERAPAPFGVEDFDAVDKHLNEQISRGMTPRVATMAEVGVHEGAKASEVNRYYDARPAGREVEPAPWDNGKNDFQNHKSSRRNFYGPDPGGASQLSYGEELRQQAFGDRKKRQQEQEYEKHGPDGAGAGPSGLGDIGANSSDVPQGQRKGGRRHGHHDSPDLLKQKEAGCMQHGGKSSRQGYTPSVAENAPSGPRSMMPEMYPDEFQEYQDPSYPVDSTNGALQDQLDQFLVQGYGGK</sequence>
<feature type="compositionally biased region" description="Basic and acidic residues" evidence="1">
    <location>
        <begin position="12"/>
        <end position="25"/>
    </location>
</feature>
<accession>A0AAE0L5F4</accession>
<comment type="caution">
    <text evidence="2">The sequence shown here is derived from an EMBL/GenBank/DDBJ whole genome shotgun (WGS) entry which is preliminary data.</text>
</comment>
<feature type="region of interest" description="Disordered" evidence="1">
    <location>
        <begin position="1"/>
        <end position="88"/>
    </location>
</feature>
<feature type="compositionally biased region" description="Basic and acidic residues" evidence="1">
    <location>
        <begin position="256"/>
        <end position="266"/>
    </location>
</feature>
<organism evidence="2 3">
    <name type="scientific">Cymbomonas tetramitiformis</name>
    <dbReference type="NCBI Taxonomy" id="36881"/>
    <lineage>
        <taxon>Eukaryota</taxon>
        <taxon>Viridiplantae</taxon>
        <taxon>Chlorophyta</taxon>
        <taxon>Pyramimonadophyceae</taxon>
        <taxon>Pyramimonadales</taxon>
        <taxon>Pyramimonadaceae</taxon>
        <taxon>Cymbomonas</taxon>
    </lineage>
</organism>
<evidence type="ECO:0000313" key="3">
    <source>
        <dbReference type="Proteomes" id="UP001190700"/>
    </source>
</evidence>
<keyword evidence="3" id="KW-1185">Reference proteome</keyword>
<dbReference type="Proteomes" id="UP001190700">
    <property type="component" value="Unassembled WGS sequence"/>
</dbReference>
<gene>
    <name evidence="2" type="ORF">CYMTET_19301</name>
</gene>